<comment type="caution">
    <text evidence="2">The sequence shown here is derived from an EMBL/GenBank/DDBJ whole genome shotgun (WGS) entry which is preliminary data.</text>
</comment>
<reference evidence="2 3" key="1">
    <citation type="submission" date="2018-11" db="EMBL/GenBank/DDBJ databases">
        <authorList>
            <person name="Zhou Z."/>
            <person name="Wang G."/>
        </authorList>
    </citation>
    <scope>NUCLEOTIDE SEQUENCE [LARGE SCALE GENOMIC DNA]</scope>
    <source>
        <strain evidence="2 3">KCTC42998</strain>
    </source>
</reference>
<feature type="domain" description="DUF5655" evidence="1">
    <location>
        <begin position="25"/>
        <end position="133"/>
    </location>
</feature>
<dbReference type="InterPro" id="IPR043714">
    <property type="entry name" value="DUF5655"/>
</dbReference>
<accession>A0A3P1CNR8</accession>
<organism evidence="2 3">
    <name type="scientific">Larkinella knui</name>
    <dbReference type="NCBI Taxonomy" id="2025310"/>
    <lineage>
        <taxon>Bacteria</taxon>
        <taxon>Pseudomonadati</taxon>
        <taxon>Bacteroidota</taxon>
        <taxon>Cytophagia</taxon>
        <taxon>Cytophagales</taxon>
        <taxon>Spirosomataceae</taxon>
        <taxon>Larkinella</taxon>
    </lineage>
</organism>
<dbReference type="Proteomes" id="UP000274271">
    <property type="component" value="Unassembled WGS sequence"/>
</dbReference>
<name>A0A3P1CNR8_9BACT</name>
<dbReference type="OrthoDB" id="671474at2"/>
<evidence type="ECO:0000259" key="1">
    <source>
        <dbReference type="Pfam" id="PF18899"/>
    </source>
</evidence>
<proteinExistence type="predicted"/>
<sequence length="151" mass="17853">MWTCPRCNQPFRHTNQRHSCNDRTVDDFLRGQSAHTVERFHAFIECYKTIGDFVLHPAKSRIGLAHQTRFCSINQLGKDYIDVFFQFDKPYTESFLFHKIGQLPNSKLHNHHSRIYSKADLTDELMRFMKMAYLRKKRNIGCWLPALGYPG</sequence>
<evidence type="ECO:0000313" key="3">
    <source>
        <dbReference type="Proteomes" id="UP000274271"/>
    </source>
</evidence>
<evidence type="ECO:0000313" key="2">
    <source>
        <dbReference type="EMBL" id="RRB14952.1"/>
    </source>
</evidence>
<dbReference type="AlphaFoldDB" id="A0A3P1CNR8"/>
<gene>
    <name evidence="2" type="ORF">EHT87_10330</name>
</gene>
<protein>
    <recommendedName>
        <fullName evidence="1">DUF5655 domain-containing protein</fullName>
    </recommendedName>
</protein>
<dbReference type="EMBL" id="RQJP01000002">
    <property type="protein sequence ID" value="RRB14952.1"/>
    <property type="molecule type" value="Genomic_DNA"/>
</dbReference>
<dbReference type="RefSeq" id="WP_124906554.1">
    <property type="nucleotide sequence ID" value="NZ_RQJP01000002.1"/>
</dbReference>
<dbReference type="Pfam" id="PF18899">
    <property type="entry name" value="DUF5655"/>
    <property type="match status" value="1"/>
</dbReference>
<keyword evidence="3" id="KW-1185">Reference proteome</keyword>